<feature type="region of interest" description="Disordered" evidence="1">
    <location>
        <begin position="817"/>
        <end position="933"/>
    </location>
</feature>
<feature type="region of interest" description="Disordered" evidence="1">
    <location>
        <begin position="76"/>
        <end position="143"/>
    </location>
</feature>
<feature type="compositionally biased region" description="Basic residues" evidence="1">
    <location>
        <begin position="871"/>
        <end position="882"/>
    </location>
</feature>
<dbReference type="PROSITE" id="PS51925">
    <property type="entry name" value="SWIB_MDM2"/>
    <property type="match status" value="1"/>
</dbReference>
<evidence type="ECO:0000259" key="2">
    <source>
        <dbReference type="PROSITE" id="PS51925"/>
    </source>
</evidence>
<proteinExistence type="predicted"/>
<reference evidence="3 4" key="1">
    <citation type="journal article" date="2019" name="Fungal Biol. Biotechnol.">
        <title>Draft genome sequence of fastidious pathogen Ceratobasidium theobromae, which causes vascular-streak dieback in Theobroma cacao.</title>
        <authorList>
            <person name="Ali S.S."/>
            <person name="Asman A."/>
            <person name="Shao J."/>
            <person name="Firmansyah A.P."/>
            <person name="Susilo A.W."/>
            <person name="Rosmana A."/>
            <person name="McMahon P."/>
            <person name="Junaid M."/>
            <person name="Guest D."/>
            <person name="Kheng T.Y."/>
            <person name="Meinhardt L.W."/>
            <person name="Bailey B.A."/>
        </authorList>
    </citation>
    <scope>NUCLEOTIDE SEQUENCE [LARGE SCALE GENOMIC DNA]</scope>
    <source>
        <strain evidence="3 4">CT2</strain>
    </source>
</reference>
<dbReference type="EMBL" id="SSOP01000261">
    <property type="protein sequence ID" value="KAB5589506.1"/>
    <property type="molecule type" value="Genomic_DNA"/>
</dbReference>
<gene>
    <name evidence="3" type="ORF">CTheo_7057</name>
</gene>
<dbReference type="Pfam" id="PF02201">
    <property type="entry name" value="SWIB"/>
    <property type="match status" value="1"/>
</dbReference>
<feature type="compositionally biased region" description="Basic residues" evidence="1">
    <location>
        <begin position="902"/>
        <end position="913"/>
    </location>
</feature>
<dbReference type="Proteomes" id="UP000383932">
    <property type="component" value="Unassembled WGS sequence"/>
</dbReference>
<feature type="region of interest" description="Disordered" evidence="1">
    <location>
        <begin position="189"/>
        <end position="244"/>
    </location>
</feature>
<dbReference type="InterPro" id="IPR003121">
    <property type="entry name" value="SWIB_MDM2_domain"/>
</dbReference>
<feature type="compositionally biased region" description="Polar residues" evidence="1">
    <location>
        <begin position="82"/>
        <end position="93"/>
    </location>
</feature>
<dbReference type="InterPro" id="IPR036885">
    <property type="entry name" value="SWIB_MDM2_dom_sf"/>
</dbReference>
<protein>
    <recommendedName>
        <fullName evidence="2">DM2 domain-containing protein</fullName>
    </recommendedName>
</protein>
<dbReference type="SMART" id="SM00151">
    <property type="entry name" value="SWIB"/>
    <property type="match status" value="1"/>
</dbReference>
<dbReference type="InterPro" id="IPR019835">
    <property type="entry name" value="SWIB_domain"/>
</dbReference>
<dbReference type="PANTHER" id="PTHR13844">
    <property type="entry name" value="SWI/SNF-RELATED MATRIX-ASSOCIATED ACTIN-DEPENDENT REGULATOR OF CHROMATIN SUBFAMILY D"/>
    <property type="match status" value="1"/>
</dbReference>
<dbReference type="SUPFAM" id="SSF47592">
    <property type="entry name" value="SWIB/MDM2 domain"/>
    <property type="match status" value="1"/>
</dbReference>
<evidence type="ECO:0000313" key="3">
    <source>
        <dbReference type="EMBL" id="KAB5589506.1"/>
    </source>
</evidence>
<comment type="caution">
    <text evidence="3">The sequence shown here is derived from an EMBL/GenBank/DDBJ whole genome shotgun (WGS) entry which is preliminary data.</text>
</comment>
<organism evidence="3 4">
    <name type="scientific">Ceratobasidium theobromae</name>
    <dbReference type="NCBI Taxonomy" id="1582974"/>
    <lineage>
        <taxon>Eukaryota</taxon>
        <taxon>Fungi</taxon>
        <taxon>Dikarya</taxon>
        <taxon>Basidiomycota</taxon>
        <taxon>Agaricomycotina</taxon>
        <taxon>Agaricomycetes</taxon>
        <taxon>Cantharellales</taxon>
        <taxon>Ceratobasidiaceae</taxon>
        <taxon>Ceratobasidium</taxon>
    </lineage>
</organism>
<dbReference type="CDD" id="cd10567">
    <property type="entry name" value="SWIB-MDM2_like"/>
    <property type="match status" value="1"/>
</dbReference>
<sequence length="1009" mass="111354">MSTQQTGSSNRIYSSADLNEVMLNGPTSEQLSASLIEALTSGPPLDSNEDAIECDQTTVDTLERVELSKRSNLEDALGSILQEPTTPPRTSATIDRGSAPPSPETPTAYTIRPLPRLPTFAEPNYLTPGPDPSGDRFLSMFGSSVLPQPRDQEQQVRWDQPDPRPYQSHFEAQMAEHWAERERRISEQNMREYPMGSNPGPSYTRFTSRQRRQRQPNFESPFRNRASARLSSQPWHPSDPMYDRERDEFNRRDVHGRNAALTTISNILFNFDITPDEAADLLEDACATAWEVGVAKHELLSRTVTFGNSDLGMTPLCLEASRWEVGADTQLLEWLIENSPPDSVEREIRHGCLKRNNGMGDQRAWSAMKLFVPEQMGRAVFAYDTMVENIVIIPGAAKATADKAKQSDTTLVDDSDDEGSLYDDVSLVDGASSINQADIETLKSSDDEGNNDSANAGAPVLGPNIRAHRARIDIPLFKEALTFEDSEIAPAYIALPPWAPSVPSKILREYAGDTARCRALAGPQHMPMKNRVLTVEWMYEGRIWALGLGQDKLVLTLRFASDQVSAEPVKVKASIRIFPGDNHWDGLKELTAFGPDMLLPTQESADLLLLSPTYSCELGEAELAPGPPTLNGNTSVSKEIPLSLLDTGMSSAQGSIKVEVVIKATEPKQEVVGSDIPDMDECADEKPVPSGSLAEDTNEWQFVERHYITGYFLLTSEYIVGDYKASHALTEPIVSLPAPLNSDPTPPPTMPDIQSLEPEIYSILTAPGIDLNTVSAKRVRAQLKQNNPELTDDWVRENKEAIDNLTALVFDRVRDLDAPKESPAPSSSPAPPAPGKRKRTVEEEADAEYARRLASQLNGHNTRAGSAGAASRKKGPSKKKQKKSSEEIQDSDGDDDRGVSARPKKQSKPKKSKKAADDGEEGGTKKRGGYQKEYSLSPALAELTGVQSLSRPQIVKKLWDHIKAHDLQNPEDKREILCDAPMKQIFGVDRLNMFKMNKLIGDHVFDKQE</sequence>
<dbReference type="AlphaFoldDB" id="A0A5N5QDI5"/>
<accession>A0A5N5QDI5</accession>
<feature type="domain" description="DM2" evidence="2">
    <location>
        <begin position="929"/>
        <end position="1006"/>
    </location>
</feature>
<name>A0A5N5QDI5_9AGAM</name>
<evidence type="ECO:0000313" key="4">
    <source>
        <dbReference type="Proteomes" id="UP000383932"/>
    </source>
</evidence>
<evidence type="ECO:0000256" key="1">
    <source>
        <dbReference type="SAM" id="MobiDB-lite"/>
    </source>
</evidence>
<dbReference type="Gene3D" id="1.10.245.10">
    <property type="entry name" value="SWIB/MDM2 domain"/>
    <property type="match status" value="1"/>
</dbReference>
<keyword evidence="4" id="KW-1185">Reference proteome</keyword>
<feature type="region of interest" description="Disordered" evidence="1">
    <location>
        <begin position="674"/>
        <end position="693"/>
    </location>
</feature>
<dbReference type="OrthoDB" id="10251073at2759"/>